<keyword evidence="2" id="KW-0496">Mitochondrion</keyword>
<organism evidence="2 3">
    <name type="scientific">Plasmodiophora brassicae</name>
    <name type="common">Clubroot disease agent</name>
    <dbReference type="NCBI Taxonomy" id="37360"/>
    <lineage>
        <taxon>Eukaryota</taxon>
        <taxon>Sar</taxon>
        <taxon>Rhizaria</taxon>
        <taxon>Endomyxa</taxon>
        <taxon>Phytomyxea</taxon>
        <taxon>Plasmodiophorida</taxon>
        <taxon>Plasmodiophoridae</taxon>
        <taxon>Plasmodiophora</taxon>
    </lineage>
</organism>
<accession>A0A3P3YKK5</accession>
<dbReference type="Proteomes" id="UP000290189">
    <property type="component" value="Unassembled WGS sequence"/>
</dbReference>
<gene>
    <name evidence="2" type="ORF">PLBR_LOCUS7515</name>
</gene>
<dbReference type="EMBL" id="OVEO01000014">
    <property type="protein sequence ID" value="SPR00300.1"/>
    <property type="molecule type" value="Genomic_DNA"/>
</dbReference>
<evidence type="ECO:0000313" key="2">
    <source>
        <dbReference type="EMBL" id="SPR00300.1"/>
    </source>
</evidence>
<evidence type="ECO:0000256" key="1">
    <source>
        <dbReference type="SAM" id="Phobius"/>
    </source>
</evidence>
<keyword evidence="1" id="KW-0812">Transmembrane</keyword>
<dbReference type="AlphaFoldDB" id="A0A3P3YKK5"/>
<sequence length="135" mass="14742">MSSADAAAEYWASLASAMKESLNAEASGIWHTLRRFAAVVDWTEPCDIQAALLVLIGAVVWASKPLNAYANKTWSMFATQPYFDESGQFLALMVGVPLLLVATFIVVNALYQASRLLIKVKRAEHKAARGPKKVD</sequence>
<protein>
    <submittedName>
        <fullName evidence="2">Uncharacterized protein</fullName>
    </submittedName>
</protein>
<evidence type="ECO:0000313" key="3">
    <source>
        <dbReference type="Proteomes" id="UP000290189"/>
    </source>
</evidence>
<geneLocation type="mitochondrion" evidence="2"/>
<dbReference type="Pfam" id="PF14770">
    <property type="entry name" value="TMEM18"/>
    <property type="match status" value="1"/>
</dbReference>
<feature type="transmembrane region" description="Helical" evidence="1">
    <location>
        <begin position="89"/>
        <end position="111"/>
    </location>
</feature>
<keyword evidence="1" id="KW-0472">Membrane</keyword>
<proteinExistence type="predicted"/>
<keyword evidence="1" id="KW-1133">Transmembrane helix</keyword>
<dbReference type="InterPro" id="IPR026721">
    <property type="entry name" value="TMEM18"/>
</dbReference>
<name>A0A3P3YKK5_PLABS</name>
<reference evidence="2 3" key="1">
    <citation type="submission" date="2018-03" db="EMBL/GenBank/DDBJ databases">
        <authorList>
            <person name="Fogelqvist J."/>
        </authorList>
    </citation>
    <scope>NUCLEOTIDE SEQUENCE [LARGE SCALE GENOMIC DNA]</scope>
</reference>